<dbReference type="KEGG" id="egu:105055875"/>
<dbReference type="Pfam" id="PF08880">
    <property type="entry name" value="QLQ"/>
    <property type="match status" value="1"/>
</dbReference>
<dbReference type="InterPro" id="IPR014978">
    <property type="entry name" value="Gln-Leu-Gln_QLQ"/>
</dbReference>
<dbReference type="InterPro" id="IPR014977">
    <property type="entry name" value="WRC_dom"/>
</dbReference>
<dbReference type="GO" id="GO:0005524">
    <property type="term" value="F:ATP binding"/>
    <property type="evidence" value="ECO:0007669"/>
    <property type="project" value="UniProtKB-UniRule"/>
</dbReference>
<dbReference type="InterPro" id="IPR031137">
    <property type="entry name" value="GRF"/>
</dbReference>
<gene>
    <name evidence="10" type="primary">LOC105055875</name>
</gene>
<feature type="short sequence motif" description="Bipartite nuclear localization signal" evidence="4">
    <location>
        <begin position="235"/>
        <end position="245"/>
    </location>
</feature>
<feature type="short sequence motif" description="Bipartite nuclear localization signal" evidence="4">
    <location>
        <begin position="263"/>
        <end position="270"/>
    </location>
</feature>
<feature type="domain" description="QLQ" evidence="7">
    <location>
        <begin position="161"/>
        <end position="196"/>
    </location>
</feature>
<evidence type="ECO:0000259" key="7">
    <source>
        <dbReference type="PROSITE" id="PS51666"/>
    </source>
</evidence>
<evidence type="ECO:0000256" key="4">
    <source>
        <dbReference type="PROSITE-ProRule" id="PRU01002"/>
    </source>
</evidence>
<evidence type="ECO:0000256" key="3">
    <source>
        <dbReference type="ARBA" id="ARBA00023242"/>
    </source>
</evidence>
<evidence type="ECO:0000313" key="10">
    <source>
        <dbReference type="RefSeq" id="XP_010936184.1"/>
    </source>
</evidence>
<keyword evidence="3 4" id="KW-0539">Nucleus</keyword>
<dbReference type="FunCoup" id="A0A6I9S301">
    <property type="interactions" value="1194"/>
</dbReference>
<keyword evidence="5" id="KW-0805">Transcription regulation</keyword>
<sequence length="611" mass="65497">MDLGGVVGMEGLVGGAFCEGGGLFSSSLALSDSEIKQTGVLCSSFLKHARPGGSEEDDWRFPKMARTEAMAVPNIPRGAASLYRSNSHSLFPEGEQMLSFSSTPSSKPDAMVLGSDVTLPYYHHPSASSSTPYFRNTVVSGLGSSGSNANMNGVLARLRGPFTPSQWMELEHQALIYKYIDANVPIPPSLLVSIKRSLNPSGYPPISAGSFGSSALGWGPFHLGYSGNADPEPGRCRRTDGKKWRCSRDAVADQKYCERHMNRGRHRSRKHVEGHTGHAAKAMPIIAPSQSASAVSGSGSSTSLTVAQQQNKSLQSNATDPCPAPLINRMLMSKENVNDHVQGSQSLSTLNSINTKPVNTLFPFAKQHDPFDVASSQADFGHISTEIVLDPSRSSSEKFSFIPTPKLNEQQPQSHPFRHFIDDWPKNQSERSTITWPDVEEMQSDRTQLSISIPMASSDISSSSSSPNQEKLTLSPLKLSRDFDPTHMGLGVGGVLNEVSQRQASWIPISWEASIAGPLGEVLTNTSSTPKDQGKNCSSSSLNLLTDGWDSSPRLQSSPTAVLQKTTFGSVSSSTGSSPLAESHKTHDSTGSLCNDLLGSNLVDPPIIPSL</sequence>
<feature type="compositionally biased region" description="Low complexity" evidence="6">
    <location>
        <begin position="567"/>
        <end position="578"/>
    </location>
</feature>
<evidence type="ECO:0000256" key="5">
    <source>
        <dbReference type="RuleBase" id="RU367127"/>
    </source>
</evidence>
<comment type="similarity">
    <text evidence="2 5">Belongs to the GRF family.</text>
</comment>
<dbReference type="SMART" id="SM00951">
    <property type="entry name" value="QLQ"/>
    <property type="match status" value="1"/>
</dbReference>
<dbReference type="PROSITE" id="PS51666">
    <property type="entry name" value="QLQ"/>
    <property type="match status" value="1"/>
</dbReference>
<comment type="function">
    <text evidence="5">Transcription activator.</text>
</comment>
<dbReference type="InParanoid" id="A0A6I9S301"/>
<dbReference type="GO" id="GO:0005634">
    <property type="term" value="C:nucleus"/>
    <property type="evidence" value="ECO:0007669"/>
    <property type="project" value="UniProtKB-SubCell"/>
</dbReference>
<proteinExistence type="inferred from homology"/>
<feature type="region of interest" description="Disordered" evidence="6">
    <location>
        <begin position="567"/>
        <end position="590"/>
    </location>
</feature>
<feature type="domain" description="WRC" evidence="8">
    <location>
        <begin position="230"/>
        <end position="274"/>
    </location>
</feature>
<name>A0A6I9S301_ELAGV</name>
<dbReference type="Pfam" id="PF08879">
    <property type="entry name" value="WRC"/>
    <property type="match status" value="1"/>
</dbReference>
<dbReference type="GO" id="GO:0032502">
    <property type="term" value="P:developmental process"/>
    <property type="evidence" value="ECO:0007669"/>
    <property type="project" value="InterPro"/>
</dbReference>
<dbReference type="AlphaFoldDB" id="A0A6I9S301"/>
<feature type="compositionally biased region" description="Polar residues" evidence="6">
    <location>
        <begin position="307"/>
        <end position="319"/>
    </location>
</feature>
<dbReference type="GO" id="GO:0006355">
    <property type="term" value="P:regulation of DNA-templated transcription"/>
    <property type="evidence" value="ECO:0007669"/>
    <property type="project" value="InterPro"/>
</dbReference>
<accession>A0A6I9S301</accession>
<reference evidence="10" key="1">
    <citation type="submission" date="2025-08" db="UniProtKB">
        <authorList>
            <consortium name="RefSeq"/>
        </authorList>
    </citation>
    <scope>IDENTIFICATION</scope>
</reference>
<dbReference type="PROSITE" id="PS51667">
    <property type="entry name" value="WRC"/>
    <property type="match status" value="1"/>
</dbReference>
<keyword evidence="5" id="KW-0804">Transcription</keyword>
<evidence type="ECO:0000259" key="8">
    <source>
        <dbReference type="PROSITE" id="PS51667"/>
    </source>
</evidence>
<evidence type="ECO:0000256" key="2">
    <source>
        <dbReference type="ARBA" id="ARBA00008122"/>
    </source>
</evidence>
<evidence type="ECO:0000313" key="9">
    <source>
        <dbReference type="Proteomes" id="UP000504607"/>
    </source>
</evidence>
<comment type="domain">
    <text evidence="5">The QLQ domain and WRC domain may be involved in protein-protein interaction and DNA-binding, respectively.</text>
</comment>
<evidence type="ECO:0000256" key="6">
    <source>
        <dbReference type="SAM" id="MobiDB-lite"/>
    </source>
</evidence>
<feature type="region of interest" description="Disordered" evidence="6">
    <location>
        <begin position="289"/>
        <end position="322"/>
    </location>
</feature>
<dbReference type="GO" id="GO:0006351">
    <property type="term" value="P:DNA-templated transcription"/>
    <property type="evidence" value="ECO:0007669"/>
    <property type="project" value="UniProtKB-UniRule"/>
</dbReference>
<dbReference type="PANTHER" id="PTHR31602">
    <property type="entry name" value="GROWTH-REGULATING FACTOR 5"/>
    <property type="match status" value="1"/>
</dbReference>
<dbReference type="PANTHER" id="PTHR31602:SF42">
    <property type="entry name" value="GROWTH-REGULATING FACTOR 2"/>
    <property type="match status" value="1"/>
</dbReference>
<organism evidence="9 10">
    <name type="scientific">Elaeis guineensis var. tenera</name>
    <name type="common">Oil palm</name>
    <dbReference type="NCBI Taxonomy" id="51953"/>
    <lineage>
        <taxon>Eukaryota</taxon>
        <taxon>Viridiplantae</taxon>
        <taxon>Streptophyta</taxon>
        <taxon>Embryophyta</taxon>
        <taxon>Tracheophyta</taxon>
        <taxon>Spermatophyta</taxon>
        <taxon>Magnoliopsida</taxon>
        <taxon>Liliopsida</taxon>
        <taxon>Arecaceae</taxon>
        <taxon>Arecoideae</taxon>
        <taxon>Cocoseae</taxon>
        <taxon>Elaeidinae</taxon>
        <taxon>Elaeis</taxon>
    </lineage>
</organism>
<dbReference type="Proteomes" id="UP000504607">
    <property type="component" value="Chromosome 13"/>
</dbReference>
<evidence type="ECO:0000256" key="1">
    <source>
        <dbReference type="ARBA" id="ARBA00004123"/>
    </source>
</evidence>
<dbReference type="OrthoDB" id="1927209at2759"/>
<keyword evidence="5" id="KW-0010">Activator</keyword>
<feature type="compositionally biased region" description="Low complexity" evidence="6">
    <location>
        <begin position="289"/>
        <end position="306"/>
    </location>
</feature>
<dbReference type="GeneID" id="105055875"/>
<comment type="subcellular location">
    <subcellularLocation>
        <location evidence="1 4 5">Nucleus</location>
    </subcellularLocation>
</comment>
<keyword evidence="9" id="KW-1185">Reference proteome</keyword>
<dbReference type="RefSeq" id="XP_010936184.1">
    <property type="nucleotide sequence ID" value="XM_010937882.3"/>
</dbReference>
<protein>
    <recommendedName>
        <fullName evidence="5">Growth-regulating factor</fullName>
    </recommendedName>
</protein>